<dbReference type="PANTHER" id="PTHR42776:SF27">
    <property type="entry name" value="DIPEPTIDYL PEPTIDASE FAMILY MEMBER 6"/>
    <property type="match status" value="1"/>
</dbReference>
<dbReference type="AlphaFoldDB" id="A0A127M3R0"/>
<dbReference type="Proteomes" id="UP000074119">
    <property type="component" value="Chromosome"/>
</dbReference>
<keyword evidence="1" id="KW-0378">Hydrolase</keyword>
<dbReference type="SUPFAM" id="SSF53474">
    <property type="entry name" value="alpha/beta-Hydrolases"/>
    <property type="match status" value="1"/>
</dbReference>
<proteinExistence type="predicted"/>
<dbReference type="EMBL" id="CP014544">
    <property type="protein sequence ID" value="AMO67847.1"/>
    <property type="molecule type" value="Genomic_DNA"/>
</dbReference>
<accession>A0A127M3R0</accession>
<dbReference type="Pfam" id="PF00326">
    <property type="entry name" value="Peptidase_S9"/>
    <property type="match status" value="1"/>
</dbReference>
<feature type="domain" description="Peptidase S9 prolyl oligopeptidase catalytic" evidence="2">
    <location>
        <begin position="416"/>
        <end position="625"/>
    </location>
</feature>
<dbReference type="PANTHER" id="PTHR42776">
    <property type="entry name" value="SERINE PEPTIDASE S9 FAMILY MEMBER"/>
    <property type="match status" value="1"/>
</dbReference>
<sequence>MAIVALPVQAADEASSLPPLSAYGRLPGVEDMALSPSGDLLATVTTLGEQRRLVIVSIHSGVLRNYGLDDMKVRGLHWAGEDHLIVRASSTQNLGFFFGGKHELSNLMIVNVKTGEAEWPLQNSRKVFNASFHIHPPLKADGRWYQCVDTLASVSADAFDLSCIELERGRRRIIARGRRDGQGWAVGAGLNVLAYETYNDISAKWELRAYKSKDVLVSAKDKFGTNSLAGPGRSPGTVAYYQHDARGAGHLFEIAVDGESAPVELFADINIVSLYYDAEGLLTGVVKEADVPELEMLDAYQQAIVVGTRKAFPNSNVHFISMSADWQKLIVYTDGAGDSGTWWYVNIPTGDAKPIGYNRPEIRSRHVATPSMWQYKASDGLTIPAIVTTPVLTNKKNLPLIVLPHGGPQSRDYLGFDWLAQAFASRGYVVLQPNFRGSGNYSVAFRDAGFGEWGRKMQTDLSDGVAALADTGLIDSKRVCIVGASYGGYAALAGVTLQQGLYRCAVSIAGLSDLPIWLRSIVHTRQRDDERYVEQYLGVGSPRADELKDISPAHHAARADAPILLIHGEDDTRVPIVHSEKMYSRLKKKKKPVTFVKLKGEDHFLSKSDTRQKTIEAAVGFVMEHSPPQAK</sequence>
<organism evidence="3 4">
    <name type="scientific">Zhongshania aliphaticivorans</name>
    <dbReference type="NCBI Taxonomy" id="1470434"/>
    <lineage>
        <taxon>Bacteria</taxon>
        <taxon>Pseudomonadati</taxon>
        <taxon>Pseudomonadota</taxon>
        <taxon>Gammaproteobacteria</taxon>
        <taxon>Cellvibrionales</taxon>
        <taxon>Spongiibacteraceae</taxon>
        <taxon>Zhongshania</taxon>
    </lineage>
</organism>
<dbReference type="GO" id="GO:0006508">
    <property type="term" value="P:proteolysis"/>
    <property type="evidence" value="ECO:0007669"/>
    <property type="project" value="InterPro"/>
</dbReference>
<dbReference type="SUPFAM" id="SSF82171">
    <property type="entry name" value="DPP6 N-terminal domain-like"/>
    <property type="match status" value="1"/>
</dbReference>
<evidence type="ECO:0000259" key="2">
    <source>
        <dbReference type="Pfam" id="PF00326"/>
    </source>
</evidence>
<protein>
    <recommendedName>
        <fullName evidence="2">Peptidase S9 prolyl oligopeptidase catalytic domain-containing protein</fullName>
    </recommendedName>
</protein>
<dbReference type="Gene3D" id="3.40.50.1820">
    <property type="entry name" value="alpha/beta hydrolase"/>
    <property type="match status" value="1"/>
</dbReference>
<dbReference type="InterPro" id="IPR029058">
    <property type="entry name" value="AB_hydrolase_fold"/>
</dbReference>
<gene>
    <name evidence="3" type="ORF">AZF00_05825</name>
</gene>
<name>A0A127M3R0_9GAMM</name>
<dbReference type="InterPro" id="IPR001375">
    <property type="entry name" value="Peptidase_S9_cat"/>
</dbReference>
<dbReference type="KEGG" id="zal:AZF00_05825"/>
<evidence type="ECO:0000313" key="4">
    <source>
        <dbReference type="Proteomes" id="UP000074119"/>
    </source>
</evidence>
<evidence type="ECO:0000313" key="3">
    <source>
        <dbReference type="EMBL" id="AMO67847.1"/>
    </source>
</evidence>
<evidence type="ECO:0000256" key="1">
    <source>
        <dbReference type="ARBA" id="ARBA00022801"/>
    </source>
</evidence>
<dbReference type="GO" id="GO:0004252">
    <property type="term" value="F:serine-type endopeptidase activity"/>
    <property type="evidence" value="ECO:0007669"/>
    <property type="project" value="TreeGrafter"/>
</dbReference>
<dbReference type="STRING" id="1470434.AZF00_05825"/>
<reference evidence="3 4" key="1">
    <citation type="submission" date="2015-12" db="EMBL/GenBank/DDBJ databases">
        <authorList>
            <person name="Shamseldin A."/>
            <person name="Moawad H."/>
            <person name="Abd El-Rahim W.M."/>
            <person name="Sadowsky M.J."/>
        </authorList>
    </citation>
    <scope>NUCLEOTIDE SEQUENCE [LARGE SCALE GENOMIC DNA]</scope>
    <source>
        <strain evidence="3 4">SM2</strain>
    </source>
</reference>